<feature type="transmembrane region" description="Helical" evidence="1">
    <location>
        <begin position="126"/>
        <end position="146"/>
    </location>
</feature>
<dbReference type="Proteomes" id="UP000054408">
    <property type="component" value="Unassembled WGS sequence"/>
</dbReference>
<feature type="transmembrane region" description="Helical" evidence="1">
    <location>
        <begin position="82"/>
        <end position="106"/>
    </location>
</feature>
<dbReference type="Gene3D" id="1.20.140.150">
    <property type="match status" value="1"/>
</dbReference>
<dbReference type="GeneID" id="25561256"/>
<name>A0A0L0DT92_THETB</name>
<proteinExistence type="predicted"/>
<accession>A0A0L0DT92</accession>
<keyword evidence="1" id="KW-0472">Membrane</keyword>
<organism evidence="2 3">
    <name type="scientific">Thecamonas trahens ATCC 50062</name>
    <dbReference type="NCBI Taxonomy" id="461836"/>
    <lineage>
        <taxon>Eukaryota</taxon>
        <taxon>Apusozoa</taxon>
        <taxon>Apusomonadida</taxon>
        <taxon>Apusomonadidae</taxon>
        <taxon>Thecamonas</taxon>
    </lineage>
</organism>
<evidence type="ECO:0000313" key="2">
    <source>
        <dbReference type="EMBL" id="KNC54658.1"/>
    </source>
</evidence>
<feature type="transmembrane region" description="Helical" evidence="1">
    <location>
        <begin position="166"/>
        <end position="187"/>
    </location>
</feature>
<dbReference type="AlphaFoldDB" id="A0A0L0DT92"/>
<keyword evidence="3" id="KW-1185">Reference proteome</keyword>
<dbReference type="EMBL" id="GL349438">
    <property type="protein sequence ID" value="KNC54658.1"/>
    <property type="molecule type" value="Genomic_DNA"/>
</dbReference>
<gene>
    <name evidence="2" type="ORF">AMSG_01509</name>
</gene>
<reference evidence="2 3" key="1">
    <citation type="submission" date="2010-05" db="EMBL/GenBank/DDBJ databases">
        <title>The Genome Sequence of Thecamonas trahens ATCC 50062.</title>
        <authorList>
            <consortium name="The Broad Institute Genome Sequencing Platform"/>
            <person name="Russ C."/>
            <person name="Cuomo C."/>
            <person name="Shea T."/>
            <person name="Young S.K."/>
            <person name="Zeng Q."/>
            <person name="Koehrsen M."/>
            <person name="Haas B."/>
            <person name="Borodovsky M."/>
            <person name="Guigo R."/>
            <person name="Alvarado L."/>
            <person name="Berlin A."/>
            <person name="Bochicchio J."/>
            <person name="Borenstein D."/>
            <person name="Chapman S."/>
            <person name="Chen Z."/>
            <person name="Freedman E."/>
            <person name="Gellesch M."/>
            <person name="Goldberg J."/>
            <person name="Griggs A."/>
            <person name="Gujja S."/>
            <person name="Heilman E."/>
            <person name="Heiman D."/>
            <person name="Hepburn T."/>
            <person name="Howarth C."/>
            <person name="Jen D."/>
            <person name="Larson L."/>
            <person name="Mehta T."/>
            <person name="Park D."/>
            <person name="Pearson M."/>
            <person name="Roberts A."/>
            <person name="Saif S."/>
            <person name="Shenoy N."/>
            <person name="Sisk P."/>
            <person name="Stolte C."/>
            <person name="Sykes S."/>
            <person name="Thomson T."/>
            <person name="Walk T."/>
            <person name="White J."/>
            <person name="Yandava C."/>
            <person name="Burger G."/>
            <person name="Gray M.W."/>
            <person name="Holland P.W.H."/>
            <person name="King N."/>
            <person name="Lang F.B.F."/>
            <person name="Roger A.J."/>
            <person name="Ruiz-Trillo I."/>
            <person name="Lander E."/>
            <person name="Nusbaum C."/>
        </authorList>
    </citation>
    <scope>NUCLEOTIDE SEQUENCE [LARGE SCALE GENOMIC DNA]</scope>
    <source>
        <strain evidence="2 3">ATCC 50062</strain>
    </source>
</reference>
<evidence type="ECO:0000313" key="3">
    <source>
        <dbReference type="Proteomes" id="UP000054408"/>
    </source>
</evidence>
<sequence>MPTLNHICSCLMLTLSFVAIIIALATVDYGRKWVDQAPLPGQKLRVRVGVVQFCTVVEGSKEECHNLKNDDGSKKLYQGGRLVLGFGLLALFSVIGGMVMVILLAVGCESACLSDQARARKIAMGICLAACFFISLAWVLYAAIVFPSDDWKKASAGNGRQFEFDISWSWIGLIPVTLMTANAGLLINRED</sequence>
<dbReference type="RefSeq" id="XP_013761560.1">
    <property type="nucleotide sequence ID" value="XM_013906106.1"/>
</dbReference>
<keyword evidence="1" id="KW-0812">Transmembrane</keyword>
<feature type="transmembrane region" description="Helical" evidence="1">
    <location>
        <begin position="7"/>
        <end position="27"/>
    </location>
</feature>
<evidence type="ECO:0000256" key="1">
    <source>
        <dbReference type="SAM" id="Phobius"/>
    </source>
</evidence>
<protein>
    <submittedName>
        <fullName evidence="2">Uncharacterized protein</fullName>
    </submittedName>
</protein>
<keyword evidence="1" id="KW-1133">Transmembrane helix</keyword>